<gene>
    <name evidence="1" type="ORF">O1611_g2102</name>
</gene>
<protein>
    <submittedName>
        <fullName evidence="1">Uncharacterized protein</fullName>
    </submittedName>
</protein>
<organism evidence="1 2">
    <name type="scientific">Lasiodiplodia mahajangana</name>
    <dbReference type="NCBI Taxonomy" id="1108764"/>
    <lineage>
        <taxon>Eukaryota</taxon>
        <taxon>Fungi</taxon>
        <taxon>Dikarya</taxon>
        <taxon>Ascomycota</taxon>
        <taxon>Pezizomycotina</taxon>
        <taxon>Dothideomycetes</taxon>
        <taxon>Dothideomycetes incertae sedis</taxon>
        <taxon>Botryosphaeriales</taxon>
        <taxon>Botryosphaeriaceae</taxon>
        <taxon>Lasiodiplodia</taxon>
    </lineage>
</organism>
<accession>A0ACC2JVH9</accession>
<name>A0ACC2JVH9_9PEZI</name>
<dbReference type="EMBL" id="JAPUUL010000275">
    <property type="protein sequence ID" value="KAJ8131526.1"/>
    <property type="molecule type" value="Genomic_DNA"/>
</dbReference>
<sequence length="4930" mass="546722">MPLDYPRPLHVDGLSILNAKPKRLPGPCFLHELVSPASNDGISAAIDFQSENGRHIVLSYSELHAASLALAYSISCILKSELSLSTPTSETDDAFIIPILSPQSPQLYIAILAALKIGGAFCPLNADAPPDRLRFILQDVKAKIVLATRDLASKLPIDDETIRIIFIDDVLDAADVPEINSHDFASRRGLQPDDYAYVMYTSGSTGTPKGVAVSHLAATQSILAHQRHIPSFSRFLQFAAPTFDVSIFEIFFPLFRGATLVGCNRAEMLTDLVGVLKRLDVDACELTPSVAGSLLRQRSRAPCLRLLLTIGEMLTQPVIQEFGGDENKTSILWGMYGPTEAAIHCTFQAAFAVSSERGRIGIPLDTVSAFVIRQPDDSDATPPFEVLPVGEVGELALGGLQLASCYLNRPEQTAASFVDTPWGRVYKTGDKASIQPDGTIECLGRIDDGQVKLNGQRLELGEVEQALLRTPGCHSAAAAVVSNTLVAFAAVEQESNSNAQLLAQCRSWLPAFMVPTDIVVMENLHQLPSGKVDRKRLVNEYMARMMASAGDEEAADDRERLLCKIATAILDERIGPLTEFSAAKLDSLAAIEYASTLREKGISVKPVDILSTKTPRELRQRIQHVEVPTDGLVSENRSTHNRTSEHYLDKAQLRSSLGPQVEDIDRIEKPTPLQQSMIAETLKDAQLYVNQIELELTSAVTLDTLRSYLIELAKKNEILRTGFTFIENQLCQLIWKRMDDSQLHDNVNGEHSVNDAELFLLRPLKIEIQHSSQGTKRFKLLLTLHHAIYDGWTIDLIIEDLSLLLSGKLPRERPQFLQVMGYLNQSADFDSISSMEFWADHLRGVGAATALNFKTVAVSQPRRVVTTRKIPLHPKDLHDFTLRASVGPQVLFQACLVWLWTAVQGTQDIAIGCVSSGRSLPVAGIDKLMGPCMTTLPLRINISRYRTITELLQNIHLINRETLRHGHIPLSEINKAAGLSTSSKLFNVIFAYQESPMSRRKGSNLVRETWHRDATEAKLLVEIQPCEDHFICQTTFHTSALPELVAEAFMSHLSILVDYFHRHIDTPVENIPQCFPSNSLSHFNDNPRSIETYSTLTEMVENSASKFSSSPALCFATSMSPSALDTHLVSYHGLNARANRIARYLQEYKPTPGGVIAIIMGKSLLLYSSILGILKTGCAYLPILPSTPLERVKVILDQAEPCLCVVDAMSSTVISNLESPKIINIETAVLSSYPTTNVGIRGKPSDLAYVIYTSGTTGTPKGVAVTNKNILSNIDILSGIYPHGDSDRMLQACSQAFDVSVFEIFFAWATGMCLCAATNDTLFEDFEYSVRALGITHLSLTVTVASLLNPVNVPAVKFMVTSGEPMTDEVLDKWAQHLYQGYGPSETTNICTVRKVSRGDSSQFLGWCFENTSTLVLDPSSANLVPVGCIGELCFGGDQVASGYLKLPEATVARFIDHPNHGRLYRSGDLGCMLPDGSLIIRGRIDTQVKLRGLRIELREIQEIVLRTGLARTCKSILVTHENVKSQQLALFYAPIGYQNARFQLLPLTGESREQIKTLRHTLQSRLPDYMVPVFIFPISTLPLTSSGKIDEGTLRSSIEELSASALNAYSSSEEQAGLHSEWSETETLIANVIIDLLGKDRNEISRWTAFSALGLDSISAMPVARKLQSILRKRIPLSLLLQNANVNRLASAIDKIDGPKQPPYSGDPLLPEDIVETMRKRFTTDRQSVAKVLPCTPLQEAMVMASLSPSSTTADNGVAYYNQMLFHLRIPYKSIIGLWNEIIQRHEILRALFVVSDNIRYPAVQVILDSYVPKWQILGTEEASLQERASHHVASTSATMDYNRPPMTLAIIRTSESGDYLSFVCHHAMYDGISMGIILSEIESLYHGMQLAKPPSLEPFLREIQLSHPNRDGFWKQLLLDFQPSPLKCKDFIEDTMPRNMSAKASQMPLKLIEAQLRDIGVPMLALIQTAWAVTLFSLSQGSDVSFGNVIAGRSIPLDMVDDLVAPCFNTLPIRMDLSLSTFIIDVMKRFQSLNSNMIPYQFTGLRHIQKEFGKKMGLFDTLVILQPPPKPLDDTLWYLVYEDGHMDVPIVCEVIPSSIDDTLTIQLHRDKSKFPYQALQLISNVFSHVLEICLRYPFSHVPTAGNLPDDLQKNILKFFHQLEHSHPVGDVPDKAPDSEETWSPLESTIRQTLAKLAEIPQDQIKRLTPIYRYGLDSIAAIQLATLLRQQNVFISAIEVIQYPTCAGIAASAAVNNFDEESVLGSYDFDSFQRDVEGEILGYEIDPKTVEGIFPCTSTQQGLLSQFLDSKGRYYFNYASWAFEINTSLETVARAWSELTNCHQILRTGFIPVNHPDSSFAMLVYHGNHFAAPITTYQSDIFEVEQWLSDATASVLDTLARPPWRLALVTPKAGDSEASPTIHLAMHHALYDAFTLRKFLQDLGEIISHGSKPKVTIIGNALSHYLSLAQSSRSAGQSFWKQHAGDFVFHRFPVVTPLHVDSFDVLNESRTCEISSSLLRQAASEAGITVQVALQAAWTRLLGAYIGESRVTFGVVLDGRNTDIARKSTLPMITTLPVIADNVASNSELVEQMMQYNSQLRRFQFMPMAQIQHLLGTTGTIFDTMLVYQAADKSAKPLPLRVIKEFASVEYPISLEVEESSSNTTHLNLVFRADILPQDQATLLLSQFEAILINILFPTEDAASSLIPSKPELFSILPPSSESLAVDAHLLHGLLEHSAQLSPSAVALEFVGEVTHFNNPRLWTYQELDALGNQVAHFITRNGATPGSIIATCFNKCPIAYFTLLGILKAGCTFLCLDPSAPATRQTFILEDSKAAMLIICETFDWANEASLPVHIISETILEPLPISRPSLHRQILPSDSCYCLYTSGTTGTPKGCLMSHENAVQAMAAFKHLFTGRWDPSSRWLQFAAFHFDVSVLEQYWSWYVGIAVIAAPKDVILSDLATTIFKLGITHIDLTPSLARLINPEECPSLCKGVFITGGEKLRADILKTWGSKRVIHNAYGPTEATIGITMYCGVPENGRPSNIGNLFPNVGAYVVERGSEIPVLRGGVGELCVTGKLVGQGYLNREKLTSERFPVFQASGERVYRTGDLVRVLHDNSLDFLGRADDQVKLRGQRLEIGEINHTIRESLARKLGDIATMVTKRRAQDVDLLVSFIALSSDSSPANRIQIYYDEDHMKFARCAQEACRSRLATYMVPSFIICISRIPLSTNNKVDANSLKKIFSELSNEQLQALSTPALSTYRALNTLENEVLEAIFQVVQVQESDISPDTTIFQLGIDSITATRLARQLRTMGFASATPSMILQHPQIAQLSRALSRPNSDTASNNALQVKQSIKAFQHRYLGLVCRALNLKTINVEYIAPCTPLQQGIIARSKTREAQLAYFNQFQLRLDPSTSLERLKAAFSRVIASYSVLRTVFVDTPDGFLQVAIKNRPLRWFEVKADTGSFDQTAAERRRHWAEENRHVLEWPIEVDHIQLRGEHRLLLRLFHGVYDARSLDIILESLEAEYEGVPWPVGPSFISVLAEGPLLNHQGSHQFWTSLLKSHRFQPMPSLVDNPVTTTNLICRSVKFENLEDRRRKLQVTHQTLLQAAWLHTLRRYFVEPPTIGVILSGRSLAIDDVDLVVGPLFNTLPLRVDFTKDTSWASLTQEIQKHNNGLLRFVHTPLRDIQKLCAHGQPLFDALFTFDRNYKTAGKSKPALWSVQDSPTHADYPLAIEIIMIEDGTLRLTLVAQGGIADEPALNSLLDQFIESLNSAIAPNHDGPLSPMVTQSKVNESISAPKPELSSLATSDTDVPETLFLWDEKSSDVRREVAVIAKVDERDISETTNLFALGLDSIDVIKLSGRLTKLGYTVSVGALMKQPTLESITASLQSQLPLTTNPTSTTDIDNLISILESYYRRTGLELPTVEAILPPTPLQDSMVAEMIQSDFRTYFNHDVLELLMDIDIDRLQSALRTVYANSPILRTVFIEVDDPEINSAYCQVIRKRELEFAPISKISKEDDISSLTELARLRALEGGGASNLFQVHFAELGTKRLMVLSIAHALYDGWSLHMLHKDIQAAYESDYVSRQSYKPYLSRMLFRSSSSARQFWADLLDGSHAALVPKATIDLKRDSVHRLEKQSGRSIEDIKALCRNLRVTPQVLGQACWAAVLASLSKSLDIVFGVVLSGRDTEEAQGLMFPTMNTVPLRLALHGTVSEFLDYAQDIMSSVVEFQHTPLRDIQRLSRGNGNGLFNTIFLLQNSGETDASTNSFLKSTHSESAVDYPLCAELELEGANAIWRIACDSKYMDIQDVGDTIASLERVLDYFAQDANKQVLDFDSQDSGKVSVCGLGPIAIEYESLRQESGLLTSDDTSQRISSNLPGYDTMLEVLSDLSGVDRNEIDIRLSIFHLGLDSISAIKASSMLRKRGLEISTRDLVITPSIRGILEQGDQAISEKPERHTEDSLHFDSIIDGKEISTLIRQSGFDTDSVETILPILPMQVYMLNVWKNSGGTTFFPKFSFRISSSMNLTTVSKAWITLVDEIPALRTHLIKTASSSPSFLQVILKSQFTNTHAKGITSESKDRWEFTYAATPFAVAQFLADGSGETRLNLFIHHALYDGISLPIILDRFAKLCSNDPPATYPVQATPWYQFALKHLASPIRNQRELFWRSYLGGYTTAQAYQTSQSLTATSGRRVNEFRRTDVSNMAGLKLRGSVRGISTQAIVYAAYAKVLSKWISRENRGGNVSDCVFGIYLANRSGYPAIEEAPFPTLNILPLRVKDPLGRSITEIAADIREDIIEISKFEYSTADLWEIERWTDVRIDTFVNILSIPDNPAVVETNSFAIEKITDHDSPSAESGDVSGYLASSSSESLFPSVATYSYPEGVDIELALHDDTLDIGVFGPSSILSVVQANDMITAILAEIEVL</sequence>
<reference evidence="1" key="1">
    <citation type="submission" date="2022-12" db="EMBL/GenBank/DDBJ databases">
        <title>Genome Sequence of Lasiodiplodia mahajangana.</title>
        <authorList>
            <person name="Buettner E."/>
        </authorList>
    </citation>
    <scope>NUCLEOTIDE SEQUENCE</scope>
    <source>
        <strain evidence="1">VT137</strain>
    </source>
</reference>
<evidence type="ECO:0000313" key="1">
    <source>
        <dbReference type="EMBL" id="KAJ8131526.1"/>
    </source>
</evidence>
<proteinExistence type="predicted"/>
<comment type="caution">
    <text evidence="1">The sequence shown here is derived from an EMBL/GenBank/DDBJ whole genome shotgun (WGS) entry which is preliminary data.</text>
</comment>
<dbReference type="Proteomes" id="UP001153332">
    <property type="component" value="Unassembled WGS sequence"/>
</dbReference>
<evidence type="ECO:0000313" key="2">
    <source>
        <dbReference type="Proteomes" id="UP001153332"/>
    </source>
</evidence>
<keyword evidence="2" id="KW-1185">Reference proteome</keyword>